<dbReference type="InterPro" id="IPR013123">
    <property type="entry name" value="SpoU_subst-bd"/>
</dbReference>
<dbReference type="InterPro" id="IPR053888">
    <property type="entry name" value="MRM3-like_sub_bind"/>
</dbReference>
<dbReference type="GO" id="GO:0008173">
    <property type="term" value="F:RNA methyltransferase activity"/>
    <property type="evidence" value="ECO:0007669"/>
    <property type="project" value="InterPro"/>
</dbReference>
<evidence type="ECO:0000256" key="3">
    <source>
        <dbReference type="ARBA" id="ARBA00022679"/>
    </source>
</evidence>
<dbReference type="AlphaFoldDB" id="A0A7V2AW65"/>
<dbReference type="Gene3D" id="3.40.1280.10">
    <property type="match status" value="1"/>
</dbReference>
<feature type="domain" description="RNA 2-O ribose methyltransferase substrate binding" evidence="4">
    <location>
        <begin position="35"/>
        <end position="111"/>
    </location>
</feature>
<dbReference type="EMBL" id="DSEC01000564">
    <property type="protein sequence ID" value="HER44349.1"/>
    <property type="molecule type" value="Genomic_DNA"/>
</dbReference>
<accession>A0A7V2AW65</accession>
<comment type="similarity">
    <text evidence="1">Belongs to the class IV-like SAM-binding methyltransferase superfamily. RNA methyltransferase TrmH family.</text>
</comment>
<dbReference type="Gene3D" id="3.30.1330.30">
    <property type="match status" value="1"/>
</dbReference>
<dbReference type="CDD" id="cd18104">
    <property type="entry name" value="SpoU-like_RNA-MTase"/>
    <property type="match status" value="1"/>
</dbReference>
<dbReference type="PANTHER" id="PTHR43191:SF2">
    <property type="entry name" value="RRNA METHYLTRANSFERASE 3, MITOCHONDRIAL"/>
    <property type="match status" value="1"/>
</dbReference>
<dbReference type="InterPro" id="IPR051259">
    <property type="entry name" value="rRNA_Methyltransferase"/>
</dbReference>
<dbReference type="InterPro" id="IPR001537">
    <property type="entry name" value="SpoU_MeTrfase"/>
</dbReference>
<organism evidence="5">
    <name type="scientific">Eiseniibacteriota bacterium</name>
    <dbReference type="NCBI Taxonomy" id="2212470"/>
    <lineage>
        <taxon>Bacteria</taxon>
        <taxon>Candidatus Eiseniibacteriota</taxon>
    </lineage>
</organism>
<protein>
    <submittedName>
        <fullName evidence="5">RNA methyltransferase</fullName>
    </submittedName>
</protein>
<dbReference type="GO" id="GO:0003723">
    <property type="term" value="F:RNA binding"/>
    <property type="evidence" value="ECO:0007669"/>
    <property type="project" value="InterPro"/>
</dbReference>
<dbReference type="InterPro" id="IPR029028">
    <property type="entry name" value="Alpha/beta_knot_MTases"/>
</dbReference>
<dbReference type="PANTHER" id="PTHR43191">
    <property type="entry name" value="RRNA METHYLTRANSFERASE 3"/>
    <property type="match status" value="1"/>
</dbReference>
<dbReference type="InterPro" id="IPR029064">
    <property type="entry name" value="Ribosomal_eL30-like_sf"/>
</dbReference>
<dbReference type="Proteomes" id="UP000886069">
    <property type="component" value="Unassembled WGS sequence"/>
</dbReference>
<evidence type="ECO:0000256" key="2">
    <source>
        <dbReference type="ARBA" id="ARBA00022603"/>
    </source>
</evidence>
<reference evidence="5" key="1">
    <citation type="journal article" date="2020" name="mSystems">
        <title>Genome- and Community-Level Interaction Insights into Carbon Utilization and Element Cycling Functions of Hydrothermarchaeota in Hydrothermal Sediment.</title>
        <authorList>
            <person name="Zhou Z."/>
            <person name="Liu Y."/>
            <person name="Xu W."/>
            <person name="Pan J."/>
            <person name="Luo Z.H."/>
            <person name="Li M."/>
        </authorList>
    </citation>
    <scope>NUCLEOTIDE SEQUENCE [LARGE SCALE GENOMIC DNA]</scope>
    <source>
        <strain evidence="5">SpSt-1233</strain>
    </source>
</reference>
<evidence type="ECO:0000313" key="5">
    <source>
        <dbReference type="EMBL" id="HER44349.1"/>
    </source>
</evidence>
<proteinExistence type="inferred from homology"/>
<dbReference type="InterPro" id="IPR029026">
    <property type="entry name" value="tRNA_m1G_MTases_N"/>
</dbReference>
<dbReference type="Pfam" id="PF00588">
    <property type="entry name" value="SpoU_methylase"/>
    <property type="match status" value="1"/>
</dbReference>
<dbReference type="GO" id="GO:0005737">
    <property type="term" value="C:cytoplasm"/>
    <property type="evidence" value="ECO:0007669"/>
    <property type="project" value="UniProtKB-ARBA"/>
</dbReference>
<evidence type="ECO:0000259" key="4">
    <source>
        <dbReference type="SMART" id="SM00967"/>
    </source>
</evidence>
<dbReference type="SUPFAM" id="SSF75217">
    <property type="entry name" value="alpha/beta knot"/>
    <property type="match status" value="1"/>
</dbReference>
<dbReference type="SMART" id="SM00967">
    <property type="entry name" value="SpoU_sub_bind"/>
    <property type="match status" value="1"/>
</dbReference>
<dbReference type="GO" id="GO:0006396">
    <property type="term" value="P:RNA processing"/>
    <property type="evidence" value="ECO:0007669"/>
    <property type="project" value="InterPro"/>
</dbReference>
<keyword evidence="3" id="KW-0808">Transferase</keyword>
<dbReference type="SUPFAM" id="SSF55315">
    <property type="entry name" value="L30e-like"/>
    <property type="match status" value="1"/>
</dbReference>
<name>A0A7V2AW65_UNCEI</name>
<dbReference type="Pfam" id="PF22435">
    <property type="entry name" value="MRM3-like_sub_bind"/>
    <property type="match status" value="1"/>
</dbReference>
<keyword evidence="2 5" id="KW-0489">Methyltransferase</keyword>
<gene>
    <name evidence="5" type="ORF">ENO08_07815</name>
</gene>
<comment type="caution">
    <text evidence="5">The sequence shown here is derived from an EMBL/GenBank/DDBJ whole genome shotgun (WGS) entry which is preliminary data.</text>
</comment>
<evidence type="ECO:0000256" key="1">
    <source>
        <dbReference type="ARBA" id="ARBA00007228"/>
    </source>
</evidence>
<sequence length="273" mass="29282">MKKPITPINSTQNPRIKALVRLRNARGRDSAGLVLIEGTKELSRALESGILIEEIYYRKSGDLIDLIESLMNRQECSATEFFEVNTTAFEKISYRAGSSGIIAVAERPERSLKDIPSDGNPLYIVMDGIEKPGNLGAVLRSADGAGVTGVIASDERADPYNPNVIRASLGTIFTVPTVVTTAGEAIHWLRSKGVRIVVTTPAADTLYTDADMTGPAAIVVGSEDRGARREWLEAADLQVRIPMLGAADSLNVAQSATIIVYEALRQRSAVGGS</sequence>
<dbReference type="GO" id="GO:0032259">
    <property type="term" value="P:methylation"/>
    <property type="evidence" value="ECO:0007669"/>
    <property type="project" value="UniProtKB-KW"/>
</dbReference>